<dbReference type="GO" id="GO:0004315">
    <property type="term" value="F:3-oxoacyl-[acyl-carrier-protein] synthase activity"/>
    <property type="evidence" value="ECO:0007669"/>
    <property type="project" value="TreeGrafter"/>
</dbReference>
<dbReference type="UniPathway" id="UPA00915"/>
<protein>
    <submittedName>
        <fullName evidence="6">Beta-ketoacyl synthase</fullName>
    </submittedName>
</protein>
<feature type="domain" description="Ketosynthase family 3 (KS3)" evidence="5">
    <location>
        <begin position="1"/>
        <end position="372"/>
    </location>
</feature>
<keyword evidence="7" id="KW-1185">Reference proteome</keyword>
<evidence type="ECO:0000313" key="6">
    <source>
        <dbReference type="EMBL" id="BCK55937.1"/>
    </source>
</evidence>
<sequence length="379" mass="38049">MTAPVIAGTGAVASVGADVAALYENLCAGRSGRAPLRRFTPESHISRHAYEIDDGPGRPSGDTGAWLCAAIAEATAAAGLTEADLTGIPVLVGTGLRALRRAEVWCTGGPALSAPDLHFGPILRERFGCTEVHTVNNACSAALYALGLGADLLAADAHDTVIVAGVDTITESMFGLLDRAGGRGVDRVRPFDADRRGVLLGEGAAAVVLRRHGPGRALLRSVALNCDAGHVTAPDGAGIRAAMRAALARAGIAPEEVGLVFAHGTGTQLNDRTEAEALTEIFGATAHSGPLVTAIKSMLGHTSGASGLHSLVVAVETLTHGVVPPILGLRTPAAEASALRLCAQATAAAGITVAQVDAFGFGGVNAVALIEAAAGTDAG</sequence>
<dbReference type="InterPro" id="IPR014031">
    <property type="entry name" value="Ketoacyl_synth_C"/>
</dbReference>
<dbReference type="EMBL" id="AP023396">
    <property type="protein sequence ID" value="BCK55937.1"/>
    <property type="molecule type" value="Genomic_DNA"/>
</dbReference>
<dbReference type="Proteomes" id="UP000516173">
    <property type="component" value="Chromosome"/>
</dbReference>
<dbReference type="SMART" id="SM00825">
    <property type="entry name" value="PKS_KS"/>
    <property type="match status" value="1"/>
</dbReference>
<dbReference type="AlphaFoldDB" id="A0A7G1KKY0"/>
<dbReference type="InterPro" id="IPR014030">
    <property type="entry name" value="Ketoacyl_synth_N"/>
</dbReference>
<dbReference type="InterPro" id="IPR000794">
    <property type="entry name" value="Beta-ketoacyl_synthase"/>
</dbReference>
<evidence type="ECO:0000256" key="3">
    <source>
        <dbReference type="ARBA" id="ARBA00022679"/>
    </source>
</evidence>
<proteinExistence type="inferred from homology"/>
<name>A0A7G1KKY0_9NOCA</name>
<dbReference type="Gene3D" id="3.40.47.10">
    <property type="match status" value="1"/>
</dbReference>
<dbReference type="GO" id="GO:0006633">
    <property type="term" value="P:fatty acid biosynthetic process"/>
    <property type="evidence" value="ECO:0007669"/>
    <property type="project" value="UniProtKB-KW"/>
</dbReference>
<dbReference type="InterPro" id="IPR016039">
    <property type="entry name" value="Thiolase-like"/>
</dbReference>
<dbReference type="KEGG" id="nwl:NWFMUON74_37090"/>
<dbReference type="GeneID" id="80348230"/>
<evidence type="ECO:0000313" key="7">
    <source>
        <dbReference type="Proteomes" id="UP000516173"/>
    </source>
</evidence>
<dbReference type="GO" id="GO:0005829">
    <property type="term" value="C:cytosol"/>
    <property type="evidence" value="ECO:0007669"/>
    <property type="project" value="TreeGrafter"/>
</dbReference>
<dbReference type="PANTHER" id="PTHR11712">
    <property type="entry name" value="POLYKETIDE SYNTHASE-RELATED"/>
    <property type="match status" value="1"/>
</dbReference>
<gene>
    <name evidence="6" type="primary">fabF-1</name>
    <name evidence="6" type="ORF">NWFMUON74_37090</name>
</gene>
<comment type="pathway">
    <text evidence="1">Lipid metabolism; mycolic acid biosynthesis.</text>
</comment>
<evidence type="ECO:0000259" key="5">
    <source>
        <dbReference type="PROSITE" id="PS52004"/>
    </source>
</evidence>
<accession>A0A7G1KKY0</accession>
<comment type="similarity">
    <text evidence="2 4">Belongs to the thiolase-like superfamily. Beta-ketoacyl-ACP synthases family.</text>
</comment>
<dbReference type="SUPFAM" id="SSF53901">
    <property type="entry name" value="Thiolase-like"/>
    <property type="match status" value="2"/>
</dbReference>
<dbReference type="PROSITE" id="PS52004">
    <property type="entry name" value="KS3_2"/>
    <property type="match status" value="1"/>
</dbReference>
<dbReference type="RefSeq" id="WP_187683103.1">
    <property type="nucleotide sequence ID" value="NZ_AP023396.1"/>
</dbReference>
<organism evidence="6 7">
    <name type="scientific">Nocardia wallacei</name>
    <dbReference type="NCBI Taxonomy" id="480035"/>
    <lineage>
        <taxon>Bacteria</taxon>
        <taxon>Bacillati</taxon>
        <taxon>Actinomycetota</taxon>
        <taxon>Actinomycetes</taxon>
        <taxon>Mycobacteriales</taxon>
        <taxon>Nocardiaceae</taxon>
        <taxon>Nocardia</taxon>
    </lineage>
</organism>
<keyword evidence="3 4" id="KW-0808">Transferase</keyword>
<evidence type="ECO:0000256" key="4">
    <source>
        <dbReference type="RuleBase" id="RU003694"/>
    </source>
</evidence>
<dbReference type="InterPro" id="IPR020841">
    <property type="entry name" value="PKS_Beta-ketoAc_synthase_dom"/>
</dbReference>
<reference evidence="6 7" key="1">
    <citation type="submission" date="2020-08" db="EMBL/GenBank/DDBJ databases">
        <title>Genome Sequencing of Nocardia wallacei strain FMUON74 and assembly.</title>
        <authorList>
            <person name="Toyokawa M."/>
            <person name="Uesaka K."/>
        </authorList>
    </citation>
    <scope>NUCLEOTIDE SEQUENCE [LARGE SCALE GENOMIC DNA]</scope>
    <source>
        <strain evidence="6 7">FMUON74</strain>
    </source>
</reference>
<dbReference type="Pfam" id="PF00109">
    <property type="entry name" value="ketoacyl-synt"/>
    <property type="match status" value="1"/>
</dbReference>
<dbReference type="PANTHER" id="PTHR11712:SF347">
    <property type="entry name" value="BETA KETOACYL-ACYL CARRIER PROTEIN SYNTHASE"/>
    <property type="match status" value="1"/>
</dbReference>
<evidence type="ECO:0000256" key="1">
    <source>
        <dbReference type="ARBA" id="ARBA00004796"/>
    </source>
</evidence>
<dbReference type="Pfam" id="PF02801">
    <property type="entry name" value="Ketoacyl-synt_C"/>
    <property type="match status" value="1"/>
</dbReference>
<evidence type="ECO:0000256" key="2">
    <source>
        <dbReference type="ARBA" id="ARBA00008467"/>
    </source>
</evidence>